<dbReference type="Proteomes" id="UP001054857">
    <property type="component" value="Unassembled WGS sequence"/>
</dbReference>
<feature type="region of interest" description="Disordered" evidence="6">
    <location>
        <begin position="1"/>
        <end position="36"/>
    </location>
</feature>
<feature type="region of interest" description="Disordered" evidence="6">
    <location>
        <begin position="282"/>
        <end position="373"/>
    </location>
</feature>
<dbReference type="FunFam" id="1.10.10.60:FF:000087">
    <property type="entry name" value="DNA methyltransferase 1-associated protein 1"/>
    <property type="match status" value="1"/>
</dbReference>
<dbReference type="Pfam" id="PF16282">
    <property type="entry name" value="SANT_DAMP1_like"/>
    <property type="match status" value="1"/>
</dbReference>
<dbReference type="GO" id="GO:0006281">
    <property type="term" value="P:DNA repair"/>
    <property type="evidence" value="ECO:0007669"/>
    <property type="project" value="InterPro"/>
</dbReference>
<proteinExistence type="predicted"/>
<evidence type="ECO:0000313" key="8">
    <source>
        <dbReference type="EMBL" id="GFR42025.1"/>
    </source>
</evidence>
<keyword evidence="9" id="KW-1185">Reference proteome</keyword>
<evidence type="ECO:0000256" key="1">
    <source>
        <dbReference type="ARBA" id="ARBA00004123"/>
    </source>
</evidence>
<feature type="non-terminal residue" evidence="8">
    <location>
        <position position="552"/>
    </location>
</feature>
<name>A0AAD3DHP8_9CHLO</name>
<evidence type="ECO:0000256" key="6">
    <source>
        <dbReference type="SAM" id="MobiDB-lite"/>
    </source>
</evidence>
<gene>
    <name evidence="8" type="ORF">Agub_g2841</name>
</gene>
<keyword evidence="5" id="KW-0539">Nucleus</keyword>
<feature type="compositionally biased region" description="Low complexity" evidence="6">
    <location>
        <begin position="282"/>
        <end position="306"/>
    </location>
</feature>
<reference evidence="8 9" key="1">
    <citation type="journal article" date="2021" name="Sci. Rep.">
        <title>Genome sequencing of the multicellular alga Astrephomene provides insights into convergent evolution of germ-soma differentiation.</title>
        <authorList>
            <person name="Yamashita S."/>
            <person name="Yamamoto K."/>
            <person name="Matsuzaki R."/>
            <person name="Suzuki S."/>
            <person name="Yamaguchi H."/>
            <person name="Hirooka S."/>
            <person name="Minakuchi Y."/>
            <person name="Miyagishima S."/>
            <person name="Kawachi M."/>
            <person name="Toyoda A."/>
            <person name="Nozaki H."/>
        </authorList>
    </citation>
    <scope>NUCLEOTIDE SEQUENCE [LARGE SCALE GENOMIC DNA]</scope>
    <source>
        <strain evidence="8 9">NIES-4017</strain>
    </source>
</reference>
<dbReference type="PANTHER" id="PTHR12855">
    <property type="entry name" value="DNA METHYLTRANSFERASE 1-ASSOCIATED PROTEIN 1 FAMILY MEMBER"/>
    <property type="match status" value="1"/>
</dbReference>
<protein>
    <recommendedName>
        <fullName evidence="7">Myb-like domain-containing protein</fullName>
    </recommendedName>
</protein>
<dbReference type="GO" id="GO:0006338">
    <property type="term" value="P:chromatin remodeling"/>
    <property type="evidence" value="ECO:0007669"/>
    <property type="project" value="InterPro"/>
</dbReference>
<feature type="compositionally biased region" description="Low complexity" evidence="6">
    <location>
        <begin position="335"/>
        <end position="362"/>
    </location>
</feature>
<sequence length="552" mass="57727">MADVKDILGMSRSGPAQAEEKAPAPKEKKEKIKRPEGMSREAFALLGASHPILSSQFASNLKKNDMLKKPKPSTKGIITYQYRPFKNSARTDGLELFHWLKCSKGANGVIREPEDTEYPYAKYNKKVQLYKYNDEEYDSLIKPESGNWSRAETDYLYDMCELLDLRWHVISDRYDWPGGPSCPPTPRSLEDLKERYFAVARKLLVSRQGREAPVANHPLVKQPFNKQVEQDRKRALAALLARTPQQIAEEHAILAEARAIEEKRKAEAGAAKRAAAAAAATAAPASAPSAPTAAPPRTTSPSQPSGRPTPVPGAPPSLTTPHTGGLAAAAPGMQPGPHMGAAASAAGGTAAGMAPGAAAAAGGSMGGAGGAVAAPGAPRALSPVPGMGGYGAAGSAGGAGAGGMGGSFGGAGAAAGVPGLPGGVVSELRHPVEFESAPPPGTPSLFDADVKPYKPKPGVYLRGGHTQAMAAQQAAAMTGGSRAFKAVETTLTELQCPAALYGPRVMTRATTGAWLALRSEVIALHETRRNLANRLNADERAVSRRPEKRRRP</sequence>
<dbReference type="AlphaFoldDB" id="A0AAD3DHP8"/>
<dbReference type="SMART" id="SM00717">
    <property type="entry name" value="SANT"/>
    <property type="match status" value="1"/>
</dbReference>
<dbReference type="InterPro" id="IPR032563">
    <property type="entry name" value="DAMP1_SANT-like"/>
</dbReference>
<dbReference type="GO" id="GO:0000122">
    <property type="term" value="P:negative regulation of transcription by RNA polymerase II"/>
    <property type="evidence" value="ECO:0007669"/>
    <property type="project" value="TreeGrafter"/>
</dbReference>
<dbReference type="InterPro" id="IPR001005">
    <property type="entry name" value="SANT/Myb"/>
</dbReference>
<evidence type="ECO:0000256" key="4">
    <source>
        <dbReference type="ARBA" id="ARBA00023163"/>
    </source>
</evidence>
<dbReference type="Gene3D" id="1.10.10.60">
    <property type="entry name" value="Homeodomain-like"/>
    <property type="match status" value="1"/>
</dbReference>
<evidence type="ECO:0000256" key="2">
    <source>
        <dbReference type="ARBA" id="ARBA00022853"/>
    </source>
</evidence>
<dbReference type="GO" id="GO:0035267">
    <property type="term" value="C:NuA4 histone acetyltransferase complex"/>
    <property type="evidence" value="ECO:0007669"/>
    <property type="project" value="InterPro"/>
</dbReference>
<feature type="domain" description="Myb-like" evidence="7">
    <location>
        <begin position="144"/>
        <end position="202"/>
    </location>
</feature>
<dbReference type="InterPro" id="IPR027109">
    <property type="entry name" value="Swc4/Dmap1"/>
</dbReference>
<keyword evidence="3" id="KW-0805">Transcription regulation</keyword>
<evidence type="ECO:0000256" key="5">
    <source>
        <dbReference type="ARBA" id="ARBA00023242"/>
    </source>
</evidence>
<comment type="subcellular location">
    <subcellularLocation>
        <location evidence="1">Nucleus</location>
    </subcellularLocation>
</comment>
<evidence type="ECO:0000256" key="3">
    <source>
        <dbReference type="ARBA" id="ARBA00023015"/>
    </source>
</evidence>
<accession>A0AAD3DHP8</accession>
<evidence type="ECO:0000313" key="9">
    <source>
        <dbReference type="Proteomes" id="UP001054857"/>
    </source>
</evidence>
<feature type="compositionally biased region" description="Basic and acidic residues" evidence="6">
    <location>
        <begin position="18"/>
        <end position="36"/>
    </location>
</feature>
<keyword evidence="2" id="KW-0156">Chromatin regulator</keyword>
<dbReference type="GO" id="GO:0000812">
    <property type="term" value="C:Swr1 complex"/>
    <property type="evidence" value="ECO:0007669"/>
    <property type="project" value="TreeGrafter"/>
</dbReference>
<dbReference type="EMBL" id="BMAR01000002">
    <property type="protein sequence ID" value="GFR42025.1"/>
    <property type="molecule type" value="Genomic_DNA"/>
</dbReference>
<dbReference type="PANTHER" id="PTHR12855:SF10">
    <property type="entry name" value="DNA METHYLTRANSFERASE 1-ASSOCIATED PROTEIN 1"/>
    <property type="match status" value="1"/>
</dbReference>
<evidence type="ECO:0000259" key="7">
    <source>
        <dbReference type="SMART" id="SM00717"/>
    </source>
</evidence>
<dbReference type="GO" id="GO:0003714">
    <property type="term" value="F:transcription corepressor activity"/>
    <property type="evidence" value="ECO:0007669"/>
    <property type="project" value="TreeGrafter"/>
</dbReference>
<keyword evidence="4" id="KW-0804">Transcription</keyword>
<comment type="caution">
    <text evidence="8">The sequence shown here is derived from an EMBL/GenBank/DDBJ whole genome shotgun (WGS) entry which is preliminary data.</text>
</comment>
<organism evidence="8 9">
    <name type="scientific">Astrephomene gubernaculifera</name>
    <dbReference type="NCBI Taxonomy" id="47775"/>
    <lineage>
        <taxon>Eukaryota</taxon>
        <taxon>Viridiplantae</taxon>
        <taxon>Chlorophyta</taxon>
        <taxon>core chlorophytes</taxon>
        <taxon>Chlorophyceae</taxon>
        <taxon>CS clade</taxon>
        <taxon>Chlamydomonadales</taxon>
        <taxon>Astrephomenaceae</taxon>
        <taxon>Astrephomene</taxon>
    </lineage>
</organism>